<protein>
    <submittedName>
        <fullName evidence="3">Uncharacterized protein</fullName>
    </submittedName>
</protein>
<feature type="coiled-coil region" evidence="1">
    <location>
        <begin position="54"/>
        <end position="117"/>
    </location>
</feature>
<name>A0A4S4D0L7_CAMSN</name>
<keyword evidence="2" id="KW-1133">Transmembrane helix</keyword>
<dbReference type="AlphaFoldDB" id="A0A4S4D0L7"/>
<keyword evidence="2" id="KW-0812">Transmembrane</keyword>
<evidence type="ECO:0000313" key="4">
    <source>
        <dbReference type="Proteomes" id="UP000306102"/>
    </source>
</evidence>
<evidence type="ECO:0000256" key="1">
    <source>
        <dbReference type="SAM" id="Coils"/>
    </source>
</evidence>
<dbReference type="EMBL" id="SDRB02013304">
    <property type="protein sequence ID" value="THF95253.1"/>
    <property type="molecule type" value="Genomic_DNA"/>
</dbReference>
<feature type="transmembrane region" description="Helical" evidence="2">
    <location>
        <begin position="120"/>
        <end position="138"/>
    </location>
</feature>
<gene>
    <name evidence="3" type="ORF">TEA_009890</name>
</gene>
<evidence type="ECO:0000256" key="2">
    <source>
        <dbReference type="SAM" id="Phobius"/>
    </source>
</evidence>
<organism evidence="3 4">
    <name type="scientific">Camellia sinensis var. sinensis</name>
    <name type="common">China tea</name>
    <dbReference type="NCBI Taxonomy" id="542762"/>
    <lineage>
        <taxon>Eukaryota</taxon>
        <taxon>Viridiplantae</taxon>
        <taxon>Streptophyta</taxon>
        <taxon>Embryophyta</taxon>
        <taxon>Tracheophyta</taxon>
        <taxon>Spermatophyta</taxon>
        <taxon>Magnoliopsida</taxon>
        <taxon>eudicotyledons</taxon>
        <taxon>Gunneridae</taxon>
        <taxon>Pentapetalae</taxon>
        <taxon>asterids</taxon>
        <taxon>Ericales</taxon>
        <taxon>Theaceae</taxon>
        <taxon>Camellia</taxon>
    </lineage>
</organism>
<dbReference type="Proteomes" id="UP000306102">
    <property type="component" value="Unassembled WGS sequence"/>
</dbReference>
<comment type="caution">
    <text evidence="3">The sequence shown here is derived from an EMBL/GenBank/DDBJ whole genome shotgun (WGS) entry which is preliminary data.</text>
</comment>
<proteinExistence type="predicted"/>
<reference evidence="3 4" key="1">
    <citation type="journal article" date="2018" name="Proc. Natl. Acad. Sci. U.S.A.">
        <title>Draft genome sequence of Camellia sinensis var. sinensis provides insights into the evolution of the tea genome and tea quality.</title>
        <authorList>
            <person name="Wei C."/>
            <person name="Yang H."/>
            <person name="Wang S."/>
            <person name="Zhao J."/>
            <person name="Liu C."/>
            <person name="Gao L."/>
            <person name="Xia E."/>
            <person name="Lu Y."/>
            <person name="Tai Y."/>
            <person name="She G."/>
            <person name="Sun J."/>
            <person name="Cao H."/>
            <person name="Tong W."/>
            <person name="Gao Q."/>
            <person name="Li Y."/>
            <person name="Deng W."/>
            <person name="Jiang X."/>
            <person name="Wang W."/>
            <person name="Chen Q."/>
            <person name="Zhang S."/>
            <person name="Li H."/>
            <person name="Wu J."/>
            <person name="Wang P."/>
            <person name="Li P."/>
            <person name="Shi C."/>
            <person name="Zheng F."/>
            <person name="Jian J."/>
            <person name="Huang B."/>
            <person name="Shan D."/>
            <person name="Shi M."/>
            <person name="Fang C."/>
            <person name="Yue Y."/>
            <person name="Li F."/>
            <person name="Li D."/>
            <person name="Wei S."/>
            <person name="Han B."/>
            <person name="Jiang C."/>
            <person name="Yin Y."/>
            <person name="Xia T."/>
            <person name="Zhang Z."/>
            <person name="Bennetzen J.L."/>
            <person name="Zhao S."/>
            <person name="Wan X."/>
        </authorList>
    </citation>
    <scope>NUCLEOTIDE SEQUENCE [LARGE SCALE GENOMIC DNA]</scope>
    <source>
        <strain evidence="4">cv. Shuchazao</strain>
        <tissue evidence="3">Leaf</tissue>
    </source>
</reference>
<keyword evidence="2" id="KW-0472">Membrane</keyword>
<accession>A0A4S4D0L7</accession>
<evidence type="ECO:0000313" key="3">
    <source>
        <dbReference type="EMBL" id="THF95253.1"/>
    </source>
</evidence>
<keyword evidence="1" id="KW-0175">Coiled coil</keyword>
<sequence length="140" mass="15993">MTSSSVNGTSSDHLTYCNKNCCKCHKRAGIQWSLPTNSLCRDDEIARQLEEVQMDNVQIVNEQLDEIARQLEEVQMADVQIVNEQLQFLIAVQMDNVQIVNEQLQFLIAKIQKLETDIMFIKYGLIVALIVFGSLLVMKM</sequence>
<keyword evidence="4" id="KW-1185">Reference proteome</keyword>